<evidence type="ECO:0000313" key="10">
    <source>
        <dbReference type="EMBL" id="KAK1752756.1"/>
    </source>
</evidence>
<gene>
    <name evidence="10" type="ORF">QBC47DRAFT_454090</name>
</gene>
<dbReference type="InterPro" id="IPR054579">
    <property type="entry name" value="GCE-like_dom"/>
</dbReference>
<organism evidence="10 11">
    <name type="scientific">Echria macrotheca</name>
    <dbReference type="NCBI Taxonomy" id="438768"/>
    <lineage>
        <taxon>Eukaryota</taxon>
        <taxon>Fungi</taxon>
        <taxon>Dikarya</taxon>
        <taxon>Ascomycota</taxon>
        <taxon>Pezizomycotina</taxon>
        <taxon>Sordariomycetes</taxon>
        <taxon>Sordariomycetidae</taxon>
        <taxon>Sordariales</taxon>
        <taxon>Schizotheciaceae</taxon>
        <taxon>Echria</taxon>
    </lineage>
</organism>
<keyword evidence="4" id="KW-0378">Hydrolase</keyword>
<dbReference type="GO" id="GO:0052689">
    <property type="term" value="F:carboxylic ester hydrolase activity"/>
    <property type="evidence" value="ECO:0007669"/>
    <property type="project" value="UniProtKB-KW"/>
</dbReference>
<feature type="signal peptide" evidence="8">
    <location>
        <begin position="1"/>
        <end position="18"/>
    </location>
</feature>
<evidence type="ECO:0000259" key="9">
    <source>
        <dbReference type="Pfam" id="PF22244"/>
    </source>
</evidence>
<dbReference type="EC" id="3.1.1.117" evidence="7"/>
<protein>
    <recommendedName>
        <fullName evidence="7">(4-O-methyl)-D-glucuronate--lignin esterase</fullName>
        <ecNumber evidence="7">3.1.1.117</ecNumber>
    </recommendedName>
</protein>
<reference evidence="10" key="1">
    <citation type="submission" date="2023-06" db="EMBL/GenBank/DDBJ databases">
        <title>Genome-scale phylogeny and comparative genomics of the fungal order Sordariales.</title>
        <authorList>
            <consortium name="Lawrence Berkeley National Laboratory"/>
            <person name="Hensen N."/>
            <person name="Bonometti L."/>
            <person name="Westerberg I."/>
            <person name="Brannstrom I.O."/>
            <person name="Guillou S."/>
            <person name="Cros-Aarteil S."/>
            <person name="Calhoun S."/>
            <person name="Haridas S."/>
            <person name="Kuo A."/>
            <person name="Mondo S."/>
            <person name="Pangilinan J."/>
            <person name="Riley R."/>
            <person name="Labutti K."/>
            <person name="Andreopoulos B."/>
            <person name="Lipzen A."/>
            <person name="Chen C."/>
            <person name="Yanf M."/>
            <person name="Daum C."/>
            <person name="Ng V."/>
            <person name="Clum A."/>
            <person name="Steindorff A."/>
            <person name="Ohm R."/>
            <person name="Martin F."/>
            <person name="Silar P."/>
            <person name="Natvig D."/>
            <person name="Lalanne C."/>
            <person name="Gautier V."/>
            <person name="Ament-Velasquez S.L."/>
            <person name="Kruys A."/>
            <person name="Hutchinson M.I."/>
            <person name="Powell A.J."/>
            <person name="Barry K."/>
            <person name="Miller A.N."/>
            <person name="Grigoriev I.V."/>
            <person name="Debuchy R."/>
            <person name="Gladieux P."/>
            <person name="Thoren M.H."/>
            <person name="Johannesson H."/>
        </authorList>
    </citation>
    <scope>NUCLEOTIDE SEQUENCE</scope>
    <source>
        <strain evidence="10">PSN4</strain>
    </source>
</reference>
<feature type="chain" id="PRO_5042574867" description="(4-O-methyl)-D-glucuronate--lignin esterase" evidence="8">
    <location>
        <begin position="19"/>
        <end position="424"/>
    </location>
</feature>
<evidence type="ECO:0000256" key="5">
    <source>
        <dbReference type="ARBA" id="ARBA00023185"/>
    </source>
</evidence>
<evidence type="ECO:0000313" key="11">
    <source>
        <dbReference type="Proteomes" id="UP001239445"/>
    </source>
</evidence>
<dbReference type="EMBL" id="MU839839">
    <property type="protein sequence ID" value="KAK1752756.1"/>
    <property type="molecule type" value="Genomic_DNA"/>
</dbReference>
<keyword evidence="3 8" id="KW-0732">Signal</keyword>
<evidence type="ECO:0000256" key="3">
    <source>
        <dbReference type="ARBA" id="ARBA00022729"/>
    </source>
</evidence>
<feature type="domain" description="4-O-methyl-glucuronoyl methylesterase-like" evidence="9">
    <location>
        <begin position="131"/>
        <end position="359"/>
    </location>
</feature>
<dbReference type="SUPFAM" id="SSF53474">
    <property type="entry name" value="alpha/beta-Hydrolases"/>
    <property type="match status" value="1"/>
</dbReference>
<accession>A0AAJ0F2V0</accession>
<dbReference type="GO" id="GO:0046274">
    <property type="term" value="P:lignin catabolic process"/>
    <property type="evidence" value="ECO:0007669"/>
    <property type="project" value="UniProtKB-KW"/>
</dbReference>
<comment type="similarity">
    <text evidence="1">Belongs to the carbohydrate esterase 15 (CE15) family.</text>
</comment>
<keyword evidence="5" id="KW-0439">Lignin degradation</keyword>
<evidence type="ECO:0000256" key="2">
    <source>
        <dbReference type="ARBA" id="ARBA00022487"/>
    </source>
</evidence>
<dbReference type="Pfam" id="PF22244">
    <property type="entry name" value="GCE_fung"/>
    <property type="match status" value="1"/>
</dbReference>
<keyword evidence="2" id="KW-0719">Serine esterase</keyword>
<evidence type="ECO:0000256" key="7">
    <source>
        <dbReference type="ARBA" id="ARBA00026105"/>
    </source>
</evidence>
<comment type="catalytic activity">
    <reaction evidence="6">
        <text>a 4-O-methyl-alpha-D-glucuronosyl ester derivative + H2O = 4-O-methyl-alpha-D-glucuronate derivative + an alcohol + H(+)</text>
        <dbReference type="Rhea" id="RHEA:67452"/>
        <dbReference type="ChEBI" id="CHEBI:15377"/>
        <dbReference type="ChEBI" id="CHEBI:15378"/>
        <dbReference type="ChEBI" id="CHEBI:30879"/>
        <dbReference type="ChEBI" id="CHEBI:171667"/>
        <dbReference type="ChEBI" id="CHEBI:171668"/>
        <dbReference type="EC" id="3.1.1.117"/>
    </reaction>
    <physiologicalReaction direction="left-to-right" evidence="6">
        <dbReference type="Rhea" id="RHEA:67453"/>
    </physiologicalReaction>
</comment>
<dbReference type="InterPro" id="IPR029058">
    <property type="entry name" value="AB_hydrolase_fold"/>
</dbReference>
<evidence type="ECO:0000256" key="1">
    <source>
        <dbReference type="ARBA" id="ARBA00010092"/>
    </source>
</evidence>
<evidence type="ECO:0000256" key="6">
    <source>
        <dbReference type="ARBA" id="ARBA00024511"/>
    </source>
</evidence>
<name>A0AAJ0F2V0_9PEZI</name>
<proteinExistence type="inferred from homology"/>
<dbReference type="Gene3D" id="3.40.50.1820">
    <property type="entry name" value="alpha/beta hydrolase"/>
    <property type="match status" value="1"/>
</dbReference>
<comment type="caution">
    <text evidence="10">The sequence shown here is derived from an EMBL/GenBank/DDBJ whole genome shotgun (WGS) entry which is preliminary data.</text>
</comment>
<keyword evidence="11" id="KW-1185">Reference proteome</keyword>
<evidence type="ECO:0000256" key="8">
    <source>
        <dbReference type="SAM" id="SignalP"/>
    </source>
</evidence>
<evidence type="ECO:0000256" key="4">
    <source>
        <dbReference type="ARBA" id="ARBA00022801"/>
    </source>
</evidence>
<dbReference type="AlphaFoldDB" id="A0AAJ0F2V0"/>
<dbReference type="Proteomes" id="UP001239445">
    <property type="component" value="Unassembled WGS sequence"/>
</dbReference>
<sequence length="424" mass="45175">MRTAIHLVFGALAGPAVAMPIVEQRQGSSTVQCAPIPSPFPTWQQFPAQKSLPDPFLPLKYMTTDNAGGSSTFVNDIMTGKGQGRIKTKEEWYQCRQPEILQMLQEYQFGYYPDHSQEKVEATRSGTTVNIAVTASGKTGKFRATVTLPSGASASKPAPVVINIGGMQNQPYLSAGIAVAQFDYTSVAPDSNSKKGAFWDIYSGRDIGTLTAWAWGFHRTLDGINMTVPEIDASRVGVTGCSRLGKAALAAGLFDTRITVTMPMSSGVQGLGPYRYHGLSGQDETLENSKSGAGWWSNSKLGTFVNHHENLPFDAHTIAAAIAPRALVADQGTGDQFTDSKGTAIVMYPAAKAVYDWLGVGDKLGLSIRSGGHCDNSGYTSVLPFVQKVFFGTATTKDYTSTGSLGAPMTSAFPWTTASPPKTA</sequence>